<name>A0A645GWR5_9ZZZZ</name>
<gene>
    <name evidence="1" type="ORF">SDC9_175532</name>
</gene>
<protein>
    <submittedName>
        <fullName evidence="1">Uncharacterized protein</fullName>
    </submittedName>
</protein>
<sequence length="54" mass="6026">MLGENESSSEQAQEQREREILQHLSQVTTGKVFSAKDLDGFELDSKGNVSIVKM</sequence>
<proteinExistence type="predicted"/>
<accession>A0A645GWR5</accession>
<organism evidence="1">
    <name type="scientific">bioreactor metagenome</name>
    <dbReference type="NCBI Taxonomy" id="1076179"/>
    <lineage>
        <taxon>unclassified sequences</taxon>
        <taxon>metagenomes</taxon>
        <taxon>ecological metagenomes</taxon>
    </lineage>
</organism>
<comment type="caution">
    <text evidence="1">The sequence shown here is derived from an EMBL/GenBank/DDBJ whole genome shotgun (WGS) entry which is preliminary data.</text>
</comment>
<evidence type="ECO:0000313" key="1">
    <source>
        <dbReference type="EMBL" id="MPN28093.1"/>
    </source>
</evidence>
<dbReference type="AlphaFoldDB" id="A0A645GWR5"/>
<reference evidence="1" key="1">
    <citation type="submission" date="2019-08" db="EMBL/GenBank/DDBJ databases">
        <authorList>
            <person name="Kucharzyk K."/>
            <person name="Murdoch R.W."/>
            <person name="Higgins S."/>
            <person name="Loffler F."/>
        </authorList>
    </citation>
    <scope>NUCLEOTIDE SEQUENCE</scope>
</reference>
<dbReference type="EMBL" id="VSSQ01078232">
    <property type="protein sequence ID" value="MPN28093.1"/>
    <property type="molecule type" value="Genomic_DNA"/>
</dbReference>